<name>A0A7J2U1P7_9CREN</name>
<dbReference type="Pfam" id="PF01949">
    <property type="entry name" value="Endo_dU"/>
    <property type="match status" value="1"/>
</dbReference>
<dbReference type="PIRSF" id="PIRSF006380">
    <property type="entry name" value="UCP006380"/>
    <property type="match status" value="1"/>
</dbReference>
<evidence type="ECO:0000256" key="1">
    <source>
        <dbReference type="HAMAP-Rule" id="MF_00582"/>
    </source>
</evidence>
<accession>A0A7J2U1P7</accession>
<organism evidence="2">
    <name type="scientific">Ignisphaera aggregans</name>
    <dbReference type="NCBI Taxonomy" id="334771"/>
    <lineage>
        <taxon>Archaea</taxon>
        <taxon>Thermoproteota</taxon>
        <taxon>Thermoprotei</taxon>
        <taxon>Desulfurococcales</taxon>
        <taxon>Desulfurococcaceae</taxon>
        <taxon>Ignisphaera</taxon>
    </lineage>
</organism>
<comment type="similarity">
    <text evidence="1">Belongs to the UPF0215 family.</text>
</comment>
<dbReference type="AlphaFoldDB" id="A0A7J2U1P7"/>
<dbReference type="PANTHER" id="PTHR39518">
    <property type="entry name" value="UPF0215 PROTEIN MJ1150"/>
    <property type="match status" value="1"/>
</dbReference>
<sequence>MYRNCFLGLDDGYFDIAFKRLEHKGETYLVGVVTCPWIIRDVLIDTITIDGLEGTKKALKIIENALPLYAINAVFLDGVTYAGFNIVNPFKIFNILEIPVITIFRHNLELDKILAALKKHFNDYAYRYSIIKQVYTLSHEMFIDNSRFRYTSIGLSTSRAESILKALCKFYIYPYPLHVADKTASLLGRMKFKSFDK</sequence>
<dbReference type="InterPro" id="IPR002802">
    <property type="entry name" value="Endo_dU"/>
</dbReference>
<gene>
    <name evidence="2" type="ORF">ENO26_02005</name>
</gene>
<comment type="caution">
    <text evidence="2">The sequence shown here is derived from an EMBL/GenBank/DDBJ whole genome shotgun (WGS) entry which is preliminary data.</text>
</comment>
<proteinExistence type="inferred from homology"/>
<dbReference type="PANTHER" id="PTHR39518:SF2">
    <property type="entry name" value="UPF0215 PROTEIN MJ1150"/>
    <property type="match status" value="1"/>
</dbReference>
<reference evidence="2" key="1">
    <citation type="journal article" date="2020" name="mSystems">
        <title>Genome- and Community-Level Interaction Insights into Carbon Utilization and Element Cycling Functions of Hydrothermarchaeota in Hydrothermal Sediment.</title>
        <authorList>
            <person name="Zhou Z."/>
            <person name="Liu Y."/>
            <person name="Xu W."/>
            <person name="Pan J."/>
            <person name="Luo Z.H."/>
            <person name="Li M."/>
        </authorList>
    </citation>
    <scope>NUCLEOTIDE SEQUENCE [LARGE SCALE GENOMIC DNA]</scope>
    <source>
        <strain evidence="2">SpSt-125</strain>
    </source>
</reference>
<dbReference type="HAMAP" id="MF_00582">
    <property type="entry name" value="UPF0215"/>
    <property type="match status" value="1"/>
</dbReference>
<protein>
    <recommendedName>
        <fullName evidence="1">UPF0215 protein ENO26_02005</fullName>
    </recommendedName>
</protein>
<dbReference type="Gene3D" id="3.30.2170.10">
    <property type="entry name" value="archaeoglobus fulgidus dsm 4304 superfamily"/>
    <property type="match status" value="1"/>
</dbReference>
<dbReference type="EMBL" id="DSEU01000008">
    <property type="protein sequence ID" value="HEM66335.1"/>
    <property type="molecule type" value="Genomic_DNA"/>
</dbReference>
<evidence type="ECO:0000313" key="2">
    <source>
        <dbReference type="EMBL" id="HEM66335.1"/>
    </source>
</evidence>